<dbReference type="RefSeq" id="WP_216238786.1">
    <property type="nucleotide sequence ID" value="NZ_JABACJ020000001.1"/>
</dbReference>
<name>A0ABS6CZH6_9FIRM</name>
<comment type="caution">
    <text evidence="3">The sequence shown here is derived from an EMBL/GenBank/DDBJ whole genome shotgun (WGS) entry which is preliminary data.</text>
</comment>
<dbReference type="Pfam" id="PF17390">
    <property type="entry name" value="Bac_rhamnosid_C"/>
    <property type="match status" value="1"/>
</dbReference>
<keyword evidence="4" id="KW-1185">Reference proteome</keyword>
<dbReference type="Proteomes" id="UP000723714">
    <property type="component" value="Unassembled WGS sequence"/>
</dbReference>
<reference evidence="3 4" key="1">
    <citation type="submission" date="2021-06" db="EMBL/GenBank/DDBJ databases">
        <title>Faecalicatena sp. nov. isolated from porcine feces.</title>
        <authorList>
            <person name="Oh B.S."/>
            <person name="Lee J.H."/>
        </authorList>
    </citation>
    <scope>NUCLEOTIDE SEQUENCE [LARGE SCALE GENOMIC DNA]</scope>
    <source>
        <strain evidence="3 4">AGMB00832</strain>
    </source>
</reference>
<evidence type="ECO:0000313" key="4">
    <source>
        <dbReference type="Proteomes" id="UP000723714"/>
    </source>
</evidence>
<sequence length="579" mass="65439">MSDNGLVQNDIFRSIPERIAKTAQKDERARAYLIPQKVLWETNDITARVIDSHVLLEQRSPQISLDSQSPCILCNDGQPASILLDFGCEIHGGIVIHAWKETTGKGAKVRVRFGESALEAMSELGGIQNATNDHANRDMIVRIGNMSMNPIGETGFRFVRIDLLEPYQQMELKAVQAVLIYKDLEYKGSFHCSDELLNRIWNTGAYTVHLNTQNYIWDGIKRDRLVWAGDLHPEITAIKTVFGNEEAVPKSLDFVRNETPLPGWMNDFPAYSMWWAIIQYDWFLYTGDFSYLKEQHHYLRGLQEQMSSCIGEDGKDNTPETRFVDWPSKANPGVVDAGLQALHILATSKMEKLFEQLEDEEMAEICRQDLGKLRKYKANFESAKQAAALMVLSGMEEAVDVNEKLLRKNGSKGMSTFMGYYILSARAKAGDYQGCLESIREYWGGMLALGATTFWEDFDIEWLKDALPIDAWKREEGKIDVHGTYGGYCYCGYRHSLCHGWAAGVTPWLSENVLGVKILEPGCKKVQINPHLGDLDFAEGTYPTPYGKIHIHHVRKPDGEIESRITAPKEIIIVQGEQG</sequence>
<protein>
    <submittedName>
        <fullName evidence="3">Alpha-L-rhamnosidase</fullName>
    </submittedName>
</protein>
<evidence type="ECO:0000259" key="1">
    <source>
        <dbReference type="Pfam" id="PF17389"/>
    </source>
</evidence>
<accession>A0ABS6CZH6</accession>
<evidence type="ECO:0000259" key="2">
    <source>
        <dbReference type="Pfam" id="PF17390"/>
    </source>
</evidence>
<feature type="domain" description="Alpha-L-rhamnosidase six-hairpin glycosidase" evidence="1">
    <location>
        <begin position="187"/>
        <end position="513"/>
    </location>
</feature>
<dbReference type="PANTHER" id="PTHR34987">
    <property type="entry name" value="C, PUTATIVE (AFU_ORTHOLOGUE AFUA_3G02880)-RELATED"/>
    <property type="match status" value="1"/>
</dbReference>
<feature type="domain" description="Alpha-L-rhamnosidase C-terminal" evidence="2">
    <location>
        <begin position="515"/>
        <end position="569"/>
    </location>
</feature>
<dbReference type="Pfam" id="PF17389">
    <property type="entry name" value="Bac_rhamnosid6H"/>
    <property type="match status" value="1"/>
</dbReference>
<dbReference type="InterPro" id="IPR035396">
    <property type="entry name" value="Bac_rhamnosid6H"/>
</dbReference>
<dbReference type="PANTHER" id="PTHR34987:SF6">
    <property type="entry name" value="ALPHA-L-RHAMNOSIDASE SIX-HAIRPIN GLYCOSIDASE DOMAIN-CONTAINING PROTEIN"/>
    <property type="match status" value="1"/>
</dbReference>
<dbReference type="InterPro" id="IPR035398">
    <property type="entry name" value="Bac_rhamnosid_C"/>
</dbReference>
<organism evidence="3 4">
    <name type="scientific">Faecalicatena faecalis</name>
    <dbReference type="NCBI Taxonomy" id="2726362"/>
    <lineage>
        <taxon>Bacteria</taxon>
        <taxon>Bacillati</taxon>
        <taxon>Bacillota</taxon>
        <taxon>Clostridia</taxon>
        <taxon>Lachnospirales</taxon>
        <taxon>Lachnospiraceae</taxon>
        <taxon>Faecalicatena</taxon>
    </lineage>
</organism>
<dbReference type="EMBL" id="JABACJ020000001">
    <property type="protein sequence ID" value="MBU3874525.1"/>
    <property type="molecule type" value="Genomic_DNA"/>
</dbReference>
<evidence type="ECO:0000313" key="3">
    <source>
        <dbReference type="EMBL" id="MBU3874525.1"/>
    </source>
</evidence>
<proteinExistence type="predicted"/>
<gene>
    <name evidence="3" type="ORF">HGO97_001695</name>
</gene>